<dbReference type="RefSeq" id="WP_111541783.1">
    <property type="nucleotide sequence ID" value="NZ_QKYV01000007.1"/>
</dbReference>
<name>A0A2W7HXQ0_9FLAO</name>
<comment type="caution">
    <text evidence="1">The sequence shown here is derived from an EMBL/GenBank/DDBJ whole genome shotgun (WGS) entry which is preliminary data.</text>
</comment>
<accession>A0A2W7HXQ0</accession>
<dbReference type="AlphaFoldDB" id="A0A2W7HXQ0"/>
<gene>
    <name evidence="1" type="ORF">LX95_02517</name>
</gene>
<dbReference type="EMBL" id="QKYV01000007">
    <property type="protein sequence ID" value="PZW38848.1"/>
    <property type="molecule type" value="Genomic_DNA"/>
</dbReference>
<dbReference type="Pfam" id="PF11013">
    <property type="entry name" value="DUF2851"/>
    <property type="match status" value="1"/>
</dbReference>
<reference evidence="1 2" key="1">
    <citation type="submission" date="2018-06" db="EMBL/GenBank/DDBJ databases">
        <title>Genomic Encyclopedia of Archaeal and Bacterial Type Strains, Phase II (KMG-II): from individual species to whole genera.</title>
        <authorList>
            <person name="Goeker M."/>
        </authorList>
    </citation>
    <scope>NUCLEOTIDE SEQUENCE [LARGE SCALE GENOMIC DNA]</scope>
    <source>
        <strain evidence="1 2">DSM 15361</strain>
    </source>
</reference>
<sequence>MKEDFLHYLWKFKKFDVLNLVTTDGQKVEILNCGTHNTQNSGPDFFNAKLQIGNQTWAGNVEIHLKSSDWYAHQHQKDLAYDNVILHVVWEDDVEVFRKDNTVIATLKLSDFASAEALKNYRKLLERQDYKWINCEKDLKSVSSFTVENWIERLYIERLQEKSIAIENALKNSKNDWEAVCFQLLAKNFGLNINGVAFFKMASIVPFSIIRKTNKVETLEALFYGLLNMIPKDDGDVYTIKLRQDFDYLQKKYQLDFHFEQVEYFRLRPPNFPTIRLSQLATLYANTPQIFMQLMEARSRGEIHKLLKVEVSNYWKTHFTFGKESKRSTKVLSSSFIDLLIINTIVPLKFHYKKLKGDLDLEDCLSLLKELPKEQNSIIQSFNVIRPKIAISALESQALLHLKPNYCDKNRCLQCEIGLSLLKKKV</sequence>
<evidence type="ECO:0000313" key="1">
    <source>
        <dbReference type="EMBL" id="PZW38848.1"/>
    </source>
</evidence>
<proteinExistence type="predicted"/>
<keyword evidence="2" id="KW-1185">Reference proteome</keyword>
<dbReference type="Proteomes" id="UP000249542">
    <property type="component" value="Unassembled WGS sequence"/>
</dbReference>
<protein>
    <submittedName>
        <fullName evidence="1">Uncharacterized protein DUF2851</fullName>
    </submittedName>
</protein>
<dbReference type="InterPro" id="IPR021272">
    <property type="entry name" value="DUF2851"/>
</dbReference>
<evidence type="ECO:0000313" key="2">
    <source>
        <dbReference type="Proteomes" id="UP000249542"/>
    </source>
</evidence>
<organism evidence="1 2">
    <name type="scientific">Mesonia algae</name>
    <dbReference type="NCBI Taxonomy" id="213248"/>
    <lineage>
        <taxon>Bacteria</taxon>
        <taxon>Pseudomonadati</taxon>
        <taxon>Bacteroidota</taxon>
        <taxon>Flavobacteriia</taxon>
        <taxon>Flavobacteriales</taxon>
        <taxon>Flavobacteriaceae</taxon>
        <taxon>Mesonia</taxon>
    </lineage>
</organism>